<feature type="transmembrane region" description="Helical" evidence="6">
    <location>
        <begin position="6"/>
        <end position="25"/>
    </location>
</feature>
<evidence type="ECO:0000256" key="1">
    <source>
        <dbReference type="ARBA" id="ARBA00004167"/>
    </source>
</evidence>
<evidence type="ECO:0000313" key="8">
    <source>
        <dbReference type="Proteomes" id="UP000193355"/>
    </source>
</evidence>
<reference evidence="8" key="1">
    <citation type="submission" date="2017-04" db="EMBL/GenBank/DDBJ databases">
        <authorList>
            <person name="Varghese N."/>
            <person name="Submissions S."/>
        </authorList>
    </citation>
    <scope>NUCLEOTIDE SEQUENCE [LARGE SCALE GENOMIC DNA]</scope>
    <source>
        <strain evidence="8">USBA 82</strain>
    </source>
</reference>
<dbReference type="STRING" id="561720.SAMN06275492_1292"/>
<dbReference type="AlphaFoldDB" id="A0A1X7KJ76"/>
<keyword evidence="8" id="KW-1185">Reference proteome</keyword>
<dbReference type="Gene3D" id="1.20.1440.20">
    <property type="entry name" value="LemA-like domain"/>
    <property type="match status" value="1"/>
</dbReference>
<proteinExistence type="inferred from homology"/>
<comment type="similarity">
    <text evidence="2">Belongs to the LemA family.</text>
</comment>
<evidence type="ECO:0000256" key="6">
    <source>
        <dbReference type="SAM" id="Phobius"/>
    </source>
</evidence>
<evidence type="ECO:0000256" key="4">
    <source>
        <dbReference type="ARBA" id="ARBA00022989"/>
    </source>
</evidence>
<keyword evidence="5 6" id="KW-0472">Membrane</keyword>
<evidence type="ECO:0000256" key="5">
    <source>
        <dbReference type="ARBA" id="ARBA00023136"/>
    </source>
</evidence>
<dbReference type="Proteomes" id="UP000193355">
    <property type="component" value="Unassembled WGS sequence"/>
</dbReference>
<dbReference type="PANTHER" id="PTHR34478">
    <property type="entry name" value="PROTEIN LEMA"/>
    <property type="match status" value="1"/>
</dbReference>
<name>A0A1X7KJ76_9BACT</name>
<dbReference type="PANTHER" id="PTHR34478:SF1">
    <property type="entry name" value="PROTEIN LEMA"/>
    <property type="match status" value="1"/>
</dbReference>
<dbReference type="RefSeq" id="WP_085545205.1">
    <property type="nucleotide sequence ID" value="NZ_FXBB01000029.1"/>
</dbReference>
<dbReference type="OrthoDB" id="9804152at2"/>
<dbReference type="InterPro" id="IPR023353">
    <property type="entry name" value="LemA-like_dom_sf"/>
</dbReference>
<protein>
    <submittedName>
        <fullName evidence="7">LemA protein</fullName>
    </submittedName>
</protein>
<sequence>MTLIIVLGVIAVVAVVFISIYNGLVKKRTMVEEGWSGISVQLKRRHDLIPNLVNTVKGYAGHEKDVLETVTQARAASVGAGSVGESAKAENMLTGALRSLFAVAEAYPDLKANTNFLQLQEKLSSLEDEIQMARRYYNGSARNLNIAVQSFPSNIIASMFGFKKADFFELEDRSEAEVPNVGF</sequence>
<dbReference type="Pfam" id="PF04011">
    <property type="entry name" value="LemA"/>
    <property type="match status" value="1"/>
</dbReference>
<gene>
    <name evidence="7" type="ORF">SAMN06275492_1292</name>
</gene>
<dbReference type="InterPro" id="IPR007156">
    <property type="entry name" value="MamQ_LemA"/>
</dbReference>
<evidence type="ECO:0000256" key="2">
    <source>
        <dbReference type="ARBA" id="ARBA00008854"/>
    </source>
</evidence>
<organism evidence="7 8">
    <name type="scientific">Dethiosulfovibrio salsuginis</name>
    <dbReference type="NCBI Taxonomy" id="561720"/>
    <lineage>
        <taxon>Bacteria</taxon>
        <taxon>Thermotogati</taxon>
        <taxon>Synergistota</taxon>
        <taxon>Synergistia</taxon>
        <taxon>Synergistales</taxon>
        <taxon>Dethiosulfovibrionaceae</taxon>
        <taxon>Dethiosulfovibrio</taxon>
    </lineage>
</organism>
<dbReference type="SUPFAM" id="SSF140478">
    <property type="entry name" value="LemA-like"/>
    <property type="match status" value="1"/>
</dbReference>
<evidence type="ECO:0000256" key="3">
    <source>
        <dbReference type="ARBA" id="ARBA00022692"/>
    </source>
</evidence>
<comment type="subcellular location">
    <subcellularLocation>
        <location evidence="1">Membrane</location>
        <topology evidence="1">Single-pass membrane protein</topology>
    </subcellularLocation>
</comment>
<evidence type="ECO:0000313" key="7">
    <source>
        <dbReference type="EMBL" id="SMG41116.1"/>
    </source>
</evidence>
<keyword evidence="4 6" id="KW-1133">Transmembrane helix</keyword>
<accession>A0A1X7KJ76</accession>
<dbReference type="EMBL" id="FXBB01000029">
    <property type="protein sequence ID" value="SMG41116.1"/>
    <property type="molecule type" value="Genomic_DNA"/>
</dbReference>
<keyword evidence="3 6" id="KW-0812">Transmembrane</keyword>
<dbReference type="GO" id="GO:0016020">
    <property type="term" value="C:membrane"/>
    <property type="evidence" value="ECO:0007669"/>
    <property type="project" value="UniProtKB-SubCell"/>
</dbReference>